<accession>D6TXA7</accession>
<evidence type="ECO:0000313" key="2">
    <source>
        <dbReference type="Proteomes" id="UP000004508"/>
    </source>
</evidence>
<sequence length="86" mass="9259">MCPDTTLVSALLTSRPQHTSLLEALPRASCVVDDTETVVDANTSAQAVTGGIRNASSLVSRLEQIISLDLLSSEQVRIFATRDWDT</sequence>
<dbReference type="EMBL" id="ADVG01000003">
    <property type="protein sequence ID" value="EFH84840.1"/>
    <property type="molecule type" value="Genomic_DNA"/>
</dbReference>
<evidence type="ECO:0000313" key="1">
    <source>
        <dbReference type="EMBL" id="EFH84840.1"/>
    </source>
</evidence>
<protein>
    <submittedName>
        <fullName evidence="1">Uncharacterized protein</fullName>
    </submittedName>
</protein>
<dbReference type="RefSeq" id="WP_007916638.1">
    <property type="nucleotide sequence ID" value="NZ_ADVG01000003.1"/>
</dbReference>
<dbReference type="Proteomes" id="UP000004508">
    <property type="component" value="Unassembled WGS sequence"/>
</dbReference>
<keyword evidence="2" id="KW-1185">Reference proteome</keyword>
<proteinExistence type="predicted"/>
<reference evidence="1 2" key="1">
    <citation type="journal article" date="2011" name="Stand. Genomic Sci.">
        <title>Non-contiguous finished genome sequence and contextual data of the filamentous soil bacterium Ktedonobacter racemifer type strain (SOSP1-21).</title>
        <authorList>
            <person name="Chang Y.J."/>
            <person name="Land M."/>
            <person name="Hauser L."/>
            <person name="Chertkov O."/>
            <person name="Del Rio T.G."/>
            <person name="Nolan M."/>
            <person name="Copeland A."/>
            <person name="Tice H."/>
            <person name="Cheng J.F."/>
            <person name="Lucas S."/>
            <person name="Han C."/>
            <person name="Goodwin L."/>
            <person name="Pitluck S."/>
            <person name="Ivanova N."/>
            <person name="Ovchinikova G."/>
            <person name="Pati A."/>
            <person name="Chen A."/>
            <person name="Palaniappan K."/>
            <person name="Mavromatis K."/>
            <person name="Liolios K."/>
            <person name="Brettin T."/>
            <person name="Fiebig A."/>
            <person name="Rohde M."/>
            <person name="Abt B."/>
            <person name="Goker M."/>
            <person name="Detter J.C."/>
            <person name="Woyke T."/>
            <person name="Bristow J."/>
            <person name="Eisen J.A."/>
            <person name="Markowitz V."/>
            <person name="Hugenholtz P."/>
            <person name="Kyrpides N.C."/>
            <person name="Klenk H.P."/>
            <person name="Lapidus A."/>
        </authorList>
    </citation>
    <scope>NUCLEOTIDE SEQUENCE [LARGE SCALE GENOMIC DNA]</scope>
    <source>
        <strain evidence="2">DSM 44963</strain>
    </source>
</reference>
<dbReference type="AlphaFoldDB" id="D6TXA7"/>
<comment type="caution">
    <text evidence="1">The sequence shown here is derived from an EMBL/GenBank/DDBJ whole genome shotgun (WGS) entry which is preliminary data.</text>
</comment>
<name>D6TXA7_KTERA</name>
<gene>
    <name evidence="1" type="ORF">Krac_5954</name>
</gene>
<dbReference type="InParanoid" id="D6TXA7"/>
<organism evidence="1 2">
    <name type="scientific">Ktedonobacter racemifer DSM 44963</name>
    <dbReference type="NCBI Taxonomy" id="485913"/>
    <lineage>
        <taxon>Bacteria</taxon>
        <taxon>Bacillati</taxon>
        <taxon>Chloroflexota</taxon>
        <taxon>Ktedonobacteria</taxon>
        <taxon>Ktedonobacterales</taxon>
        <taxon>Ktedonobacteraceae</taxon>
        <taxon>Ktedonobacter</taxon>
    </lineage>
</organism>